<dbReference type="GO" id="GO:0016020">
    <property type="term" value="C:membrane"/>
    <property type="evidence" value="ECO:0007669"/>
    <property type="project" value="UniProtKB-SubCell"/>
</dbReference>
<keyword evidence="2 6" id="KW-0812">Transmembrane</keyword>
<dbReference type="Proteomes" id="UP000185657">
    <property type="component" value="Unassembled WGS sequence"/>
</dbReference>
<comment type="subcellular location">
    <subcellularLocation>
        <location evidence="1">Membrane</location>
        <topology evidence="1">Single-pass membrane protein</topology>
    </subcellularLocation>
</comment>
<dbReference type="GO" id="GO:0006508">
    <property type="term" value="P:proteolysis"/>
    <property type="evidence" value="ECO:0007669"/>
    <property type="project" value="UniProtKB-KW"/>
</dbReference>
<feature type="transmembrane region" description="Helical" evidence="6">
    <location>
        <begin position="38"/>
        <end position="64"/>
    </location>
</feature>
<evidence type="ECO:0000256" key="5">
    <source>
        <dbReference type="SAM" id="MobiDB-lite"/>
    </source>
</evidence>
<evidence type="ECO:0000256" key="2">
    <source>
        <dbReference type="ARBA" id="ARBA00022692"/>
    </source>
</evidence>
<dbReference type="InterPro" id="IPR007343">
    <property type="entry name" value="Uncharacterised_pept_Zn_put"/>
</dbReference>
<name>A0A162P3T5_9BURK</name>
<reference evidence="7 10" key="2">
    <citation type="submission" date="2016-10" db="EMBL/GenBank/DDBJ databases">
        <title>Hydorgenophaga sp. LPB0072 isolated from gastropod.</title>
        <authorList>
            <person name="Kim E."/>
            <person name="Yi H."/>
        </authorList>
    </citation>
    <scope>NUCLEOTIDE SEQUENCE [LARGE SCALE GENOMIC DNA]</scope>
    <source>
        <strain evidence="7 10">LPB0072</strain>
    </source>
</reference>
<dbReference type="RefSeq" id="WP_066091904.1">
    <property type="nucleotide sequence ID" value="NZ_CP017476.1"/>
</dbReference>
<dbReference type="SUPFAM" id="SSF55486">
    <property type="entry name" value="Metalloproteases ('zincins'), catalytic domain"/>
    <property type="match status" value="1"/>
</dbReference>
<feature type="region of interest" description="Disordered" evidence="5">
    <location>
        <begin position="1"/>
        <end position="30"/>
    </location>
</feature>
<dbReference type="KEGG" id="hyl:LPB072_04015"/>
<keyword evidence="9" id="KW-1185">Reference proteome</keyword>
<keyword evidence="7" id="KW-0482">Metalloprotease</keyword>
<keyword evidence="3 6" id="KW-1133">Transmembrane helix</keyword>
<evidence type="ECO:0000313" key="8">
    <source>
        <dbReference type="EMBL" id="OAD41082.1"/>
    </source>
</evidence>
<feature type="compositionally biased region" description="Basic and acidic residues" evidence="5">
    <location>
        <begin position="1"/>
        <end position="17"/>
    </location>
</feature>
<protein>
    <submittedName>
        <fullName evidence="7">Metalloprotease</fullName>
    </submittedName>
</protein>
<gene>
    <name evidence="7" type="ORF">LPB072_04015</name>
    <name evidence="8" type="ORF">LPB72_14265</name>
</gene>
<accession>A0A162P3T5</accession>
<evidence type="ECO:0000256" key="3">
    <source>
        <dbReference type="ARBA" id="ARBA00022989"/>
    </source>
</evidence>
<evidence type="ECO:0000313" key="10">
    <source>
        <dbReference type="Proteomes" id="UP000185680"/>
    </source>
</evidence>
<evidence type="ECO:0000256" key="4">
    <source>
        <dbReference type="ARBA" id="ARBA00023136"/>
    </source>
</evidence>
<reference evidence="8 9" key="1">
    <citation type="submission" date="2016-02" db="EMBL/GenBank/DDBJ databases">
        <title>Draft genome sequence of Hydrogenophaga sp. LPB0072.</title>
        <authorList>
            <person name="Shin S.-K."/>
            <person name="Yi H."/>
        </authorList>
    </citation>
    <scope>NUCLEOTIDE SEQUENCE [LARGE SCALE GENOMIC DNA]</scope>
    <source>
        <strain evidence="8 9">LPB0072</strain>
    </source>
</reference>
<keyword evidence="7" id="KW-0645">Protease</keyword>
<feature type="compositionally biased region" description="Gly residues" evidence="5">
    <location>
        <begin position="19"/>
        <end position="29"/>
    </location>
</feature>
<dbReference type="Proteomes" id="UP000185680">
    <property type="component" value="Chromosome"/>
</dbReference>
<dbReference type="EMBL" id="CP017476">
    <property type="protein sequence ID" value="AOW12137.1"/>
    <property type="molecule type" value="Genomic_DNA"/>
</dbReference>
<evidence type="ECO:0000313" key="9">
    <source>
        <dbReference type="Proteomes" id="UP000185657"/>
    </source>
</evidence>
<keyword evidence="4 6" id="KW-0472">Membrane</keyword>
<evidence type="ECO:0000256" key="6">
    <source>
        <dbReference type="SAM" id="Phobius"/>
    </source>
</evidence>
<dbReference type="AlphaFoldDB" id="A0A162P3T5"/>
<evidence type="ECO:0000256" key="1">
    <source>
        <dbReference type="ARBA" id="ARBA00004167"/>
    </source>
</evidence>
<keyword evidence="7" id="KW-0378">Hydrolase</keyword>
<dbReference type="PANTHER" id="PTHR30168">
    <property type="entry name" value="PUTATIVE MEMBRANE PROTEIN YPFJ"/>
    <property type="match status" value="1"/>
</dbReference>
<dbReference type="Pfam" id="PF04228">
    <property type="entry name" value="Zn_peptidase"/>
    <property type="match status" value="1"/>
</dbReference>
<dbReference type="EMBL" id="LVWD01000026">
    <property type="protein sequence ID" value="OAD41082.1"/>
    <property type="molecule type" value="Genomic_DNA"/>
</dbReference>
<dbReference type="PANTHER" id="PTHR30168:SF0">
    <property type="entry name" value="INNER MEMBRANE PROTEIN"/>
    <property type="match status" value="1"/>
</dbReference>
<sequence>MKWENNRQSDNIEDRRNQPGGGGGMFGGGGRRRGGKGIGLGTIAVAFIAAWIFGINPMTILGFLGGAGDLMPSQTQSAPANSTTASSKPTDEMGQFVAAVLGGTEDAWSAVFKQGGAQYQAPKLVMFRGSTQTACGQGQAAMGPFYCPADRKVYIDLGFYETMKRQLGAPGDFAQAYVVAHEVGHHVQNLMGLTGKVDGMRGRISEREQNALSVRLELQADCFAGIWAHHNHKSKSILESGDVEEAMNAAAAIGDDALQRKSQGVVVPDSFTHGTSAQRQRWFSKGLETGSVQACDTFNAQQI</sequence>
<dbReference type="OrthoDB" id="9774900at2"/>
<evidence type="ECO:0000313" key="7">
    <source>
        <dbReference type="EMBL" id="AOW12137.1"/>
    </source>
</evidence>
<dbReference type="STRING" id="1763535.LPB072_04015"/>
<organism evidence="7 10">
    <name type="scientific">Hydrogenophaga crassostreae</name>
    <dbReference type="NCBI Taxonomy" id="1763535"/>
    <lineage>
        <taxon>Bacteria</taxon>
        <taxon>Pseudomonadati</taxon>
        <taxon>Pseudomonadota</taxon>
        <taxon>Betaproteobacteria</taxon>
        <taxon>Burkholderiales</taxon>
        <taxon>Comamonadaceae</taxon>
        <taxon>Hydrogenophaga</taxon>
    </lineage>
</organism>
<proteinExistence type="predicted"/>
<dbReference type="GO" id="GO:0008237">
    <property type="term" value="F:metallopeptidase activity"/>
    <property type="evidence" value="ECO:0007669"/>
    <property type="project" value="UniProtKB-KW"/>
</dbReference>